<protein>
    <submittedName>
        <fullName evidence="9">PWWP domain-containing protein</fullName>
    </submittedName>
</protein>
<dbReference type="Proteomes" id="UP000035681">
    <property type="component" value="Unplaced"/>
</dbReference>
<reference evidence="9" key="1">
    <citation type="submission" date="2024-02" db="UniProtKB">
        <authorList>
            <consortium name="WormBaseParasite"/>
        </authorList>
    </citation>
    <scope>IDENTIFICATION</scope>
</reference>
<evidence type="ECO:0000256" key="2">
    <source>
        <dbReference type="ARBA" id="ARBA00006375"/>
    </source>
</evidence>
<evidence type="ECO:0000256" key="7">
    <source>
        <dbReference type="PROSITE-ProRule" id="PRU00282"/>
    </source>
</evidence>
<feature type="repeat" description="Solcar" evidence="7">
    <location>
        <begin position="209"/>
        <end position="295"/>
    </location>
</feature>
<dbReference type="GO" id="GO:0055085">
    <property type="term" value="P:transmembrane transport"/>
    <property type="evidence" value="ECO:0007669"/>
    <property type="project" value="InterPro"/>
</dbReference>
<proteinExistence type="inferred from homology"/>
<dbReference type="PANTHER" id="PTHR24089">
    <property type="entry name" value="SOLUTE CARRIER FAMILY 25"/>
    <property type="match status" value="1"/>
</dbReference>
<comment type="similarity">
    <text evidence="2">Belongs to the mitochondrial carrier (TC 2.A.29) family.</text>
</comment>
<dbReference type="WBParaSite" id="TCONS_00011041.p1">
    <property type="protein sequence ID" value="TCONS_00011041.p1"/>
    <property type="gene ID" value="XLOC_005020"/>
</dbReference>
<comment type="subcellular location">
    <subcellularLocation>
        <location evidence="1">Membrane</location>
        <topology evidence="1">Multi-pass membrane protein</topology>
    </subcellularLocation>
</comment>
<evidence type="ECO:0000256" key="6">
    <source>
        <dbReference type="ARBA" id="ARBA00023136"/>
    </source>
</evidence>
<evidence type="ECO:0000256" key="1">
    <source>
        <dbReference type="ARBA" id="ARBA00004141"/>
    </source>
</evidence>
<dbReference type="InterPro" id="IPR002067">
    <property type="entry name" value="MCP"/>
</dbReference>
<organism evidence="8 9">
    <name type="scientific">Strongyloides stercoralis</name>
    <name type="common">Threadworm</name>
    <dbReference type="NCBI Taxonomy" id="6248"/>
    <lineage>
        <taxon>Eukaryota</taxon>
        <taxon>Metazoa</taxon>
        <taxon>Ecdysozoa</taxon>
        <taxon>Nematoda</taxon>
        <taxon>Chromadorea</taxon>
        <taxon>Rhabditida</taxon>
        <taxon>Tylenchina</taxon>
        <taxon>Panagrolaimomorpha</taxon>
        <taxon>Strongyloidoidea</taxon>
        <taxon>Strongyloididae</taxon>
        <taxon>Strongyloides</taxon>
    </lineage>
</organism>
<evidence type="ECO:0000256" key="3">
    <source>
        <dbReference type="ARBA" id="ARBA00022448"/>
    </source>
</evidence>
<sequence>NTDTASDLSKKEPRKRGYMDILASGMAGALAGSVSKTTIAPLDRTKINFQVSKRKKYSLKGAIRFVSNTFKNEGFSALFRGNSATMVRVIPYATIQFAAHEEYKVLFGVDKNGEKTPIKRYLAGSCAASTATCITFPLDVLKARLATTTKQEYRSLRYLIIKNYRDYGWTTFYRGITPTLMGVIPYAGSSFFTYETLNMMYKEETGRKVTPLLHMIFGATGGLIGQASSYPLDIVRRRMQTGVIPRGKGVIEALIEIYRNEGVAGGLYKGLSMNWIKGPISVGISFTTYDLFQLGKKKYNCLIINKKNIVEISFFQSAFRYIHVINALVMSKVVDKGSGEHSAKIAGNLAPGDVGMVLYKKKIWWPCIIRMIYSKKISYNYLPIKENNKGVFTAPFKNLKPFSIDEKIPNDATEELVEALEEAKKLFMKKCDNKVSLLKINESKNCVNTQKENHASKEVANIVNIPKVVIQHVSSKGSPVKNVSKDSKTIFTIPIEKNISTPPSKVSRIIVKRSYNDIKPKVDFGKKDDKQNLIDLLLSDRTKVNFTDILTGKRLSKRHLSFRPTKMLNSLKFDSYTESFIPFESLEKVVAEYKNWMKMSEDLSTYGPLTELYYIQTVLIPESIVFSLSILNHTSVEEAECVFKNVKKETNIVNVPKIDDSADVLLRNLPKQSSNNAIDTLLIAAEMLQR</sequence>
<evidence type="ECO:0000256" key="4">
    <source>
        <dbReference type="ARBA" id="ARBA00022692"/>
    </source>
</evidence>
<dbReference type="GO" id="GO:0016020">
    <property type="term" value="C:membrane"/>
    <property type="evidence" value="ECO:0007669"/>
    <property type="project" value="UniProtKB-SubCell"/>
</dbReference>
<keyword evidence="3" id="KW-0813">Transport</keyword>
<dbReference type="InterPro" id="IPR018108">
    <property type="entry name" value="MCP_transmembrane"/>
</dbReference>
<name>A0AAF5DDU7_STRER</name>
<keyword evidence="6 7" id="KW-0472">Membrane</keyword>
<keyword evidence="4 7" id="KW-0812">Transmembrane</keyword>
<dbReference type="AlphaFoldDB" id="A0AAF5DDU7"/>
<evidence type="ECO:0000313" key="9">
    <source>
        <dbReference type="WBParaSite" id="TCONS_00011041.p1"/>
    </source>
</evidence>
<feature type="repeat" description="Solcar" evidence="7">
    <location>
        <begin position="115"/>
        <end position="200"/>
    </location>
</feature>
<dbReference type="Gene3D" id="2.30.30.140">
    <property type="match status" value="1"/>
</dbReference>
<keyword evidence="5" id="KW-0677">Repeat</keyword>
<keyword evidence="8" id="KW-1185">Reference proteome</keyword>
<feature type="repeat" description="Solcar" evidence="7">
    <location>
        <begin position="19"/>
        <end position="106"/>
    </location>
</feature>
<dbReference type="InterPro" id="IPR023395">
    <property type="entry name" value="MCP_dom_sf"/>
</dbReference>
<accession>A0AAF5DDU7</accession>
<dbReference type="SUPFAM" id="SSF103506">
    <property type="entry name" value="Mitochondrial carrier"/>
    <property type="match status" value="1"/>
</dbReference>
<dbReference type="PROSITE" id="PS50920">
    <property type="entry name" value="SOLCAR"/>
    <property type="match status" value="3"/>
</dbReference>
<evidence type="ECO:0000313" key="8">
    <source>
        <dbReference type="Proteomes" id="UP000035681"/>
    </source>
</evidence>
<evidence type="ECO:0000256" key="5">
    <source>
        <dbReference type="ARBA" id="ARBA00022737"/>
    </source>
</evidence>
<dbReference type="Pfam" id="PF00153">
    <property type="entry name" value="Mito_carr"/>
    <property type="match status" value="3"/>
</dbReference>
<dbReference type="Gene3D" id="1.50.40.10">
    <property type="entry name" value="Mitochondrial carrier domain"/>
    <property type="match status" value="1"/>
</dbReference>
<dbReference type="PRINTS" id="PR00926">
    <property type="entry name" value="MITOCARRIER"/>
</dbReference>